<name>A0A7R9ACM9_9CRUS</name>
<dbReference type="GO" id="GO:0009881">
    <property type="term" value="F:photoreceptor activity"/>
    <property type="evidence" value="ECO:0007669"/>
    <property type="project" value="UniProtKB-KW"/>
</dbReference>
<feature type="domain" description="G-protein coupled receptors family 1 profile" evidence="16">
    <location>
        <begin position="54"/>
        <end position="316"/>
    </location>
</feature>
<keyword evidence="18" id="KW-1185">Reference proteome</keyword>
<dbReference type="SUPFAM" id="SSF81321">
    <property type="entry name" value="Family A G protein-coupled receptor-like"/>
    <property type="match status" value="1"/>
</dbReference>
<evidence type="ECO:0000256" key="2">
    <source>
        <dbReference type="ARBA" id="ARBA00010663"/>
    </source>
</evidence>
<dbReference type="Gene3D" id="1.20.1070.10">
    <property type="entry name" value="Rhodopsin 7-helix transmembrane proteins"/>
    <property type="match status" value="1"/>
</dbReference>
<feature type="transmembrane region" description="Helical" evidence="15">
    <location>
        <begin position="38"/>
        <end position="63"/>
    </location>
</feature>
<keyword evidence="4" id="KW-0716">Sensory transduction</keyword>
<gene>
    <name evidence="17" type="ORF">DSTB1V02_LOCUS11393</name>
</gene>
<evidence type="ECO:0000256" key="7">
    <source>
        <dbReference type="ARBA" id="ARBA00022989"/>
    </source>
</evidence>
<evidence type="ECO:0000259" key="16">
    <source>
        <dbReference type="PROSITE" id="PS50262"/>
    </source>
</evidence>
<dbReference type="InterPro" id="IPR027430">
    <property type="entry name" value="Retinal_BS"/>
</dbReference>
<evidence type="ECO:0000256" key="6">
    <source>
        <dbReference type="ARBA" id="ARBA00022925"/>
    </source>
</evidence>
<evidence type="ECO:0000256" key="10">
    <source>
        <dbReference type="ARBA" id="ARBA00023136"/>
    </source>
</evidence>
<dbReference type="GO" id="GO:0004930">
    <property type="term" value="F:G protein-coupled receptor activity"/>
    <property type="evidence" value="ECO:0007669"/>
    <property type="project" value="UniProtKB-KW"/>
</dbReference>
<dbReference type="PROSITE" id="PS50262">
    <property type="entry name" value="G_PROTEIN_RECEP_F1_2"/>
    <property type="match status" value="1"/>
</dbReference>
<sequence>MESSPSPTYIGDNAPEEFLPYISEHWLKFLAPNPSMNYVLGIIYIFFMIFSLFGNGFILFLIIRCPSLQSCSNCLVGSLATADFLMMLKTPVFIIQSFQQGPTLGSLGCQLYGAIGFLSGFAAIWSVMAIAIDRYLVFANPFDMGRRLDRKRTTILITCIWSSSALFTVAPFLGFSRYVPEGYLTSCTIDYLSSDWKKRAFIILCGSIGWLIPLCIIMFCYVGIIRVTRKSDEALLLLTRRDGGSLAVSVFLEKRKMQRRLNRSVLMVVVIWMLSWTPYAAVVLVGSLWSQYLTPGMSMIPALACKASACINPYIYGIRNPQFLAEVKRFFSWPRGRTPSQRRELISLSEFRGHRDRSINE</sequence>
<comment type="similarity">
    <text evidence="2">Belongs to the G-protein coupled receptor 1 family.</text>
</comment>
<dbReference type="PANTHER" id="PTHR24240">
    <property type="entry name" value="OPSIN"/>
    <property type="match status" value="1"/>
</dbReference>
<dbReference type="OrthoDB" id="2105199at2759"/>
<dbReference type="GO" id="GO:0016020">
    <property type="term" value="C:membrane"/>
    <property type="evidence" value="ECO:0007669"/>
    <property type="project" value="UniProtKB-SubCell"/>
</dbReference>
<evidence type="ECO:0000256" key="13">
    <source>
        <dbReference type="ARBA" id="ARBA00023224"/>
    </source>
</evidence>
<feature type="transmembrane region" description="Helical" evidence="15">
    <location>
        <begin position="75"/>
        <end position="99"/>
    </location>
</feature>
<dbReference type="Proteomes" id="UP000677054">
    <property type="component" value="Unassembled WGS sequence"/>
</dbReference>
<dbReference type="PROSITE" id="PS00238">
    <property type="entry name" value="OPSIN"/>
    <property type="match status" value="1"/>
</dbReference>
<dbReference type="GO" id="GO:0007602">
    <property type="term" value="P:phototransduction"/>
    <property type="evidence" value="ECO:0007669"/>
    <property type="project" value="UniProtKB-KW"/>
</dbReference>
<dbReference type="AlphaFoldDB" id="A0A7R9ACM9"/>
<dbReference type="InterPro" id="IPR050125">
    <property type="entry name" value="GPCR_opsins"/>
</dbReference>
<feature type="transmembrane region" description="Helical" evidence="15">
    <location>
        <begin position="200"/>
        <end position="224"/>
    </location>
</feature>
<dbReference type="InterPro" id="IPR000276">
    <property type="entry name" value="GPCR_Rhodpsn"/>
</dbReference>
<evidence type="ECO:0000256" key="8">
    <source>
        <dbReference type="ARBA" id="ARBA00022991"/>
    </source>
</evidence>
<keyword evidence="12" id="KW-0675">Receptor</keyword>
<evidence type="ECO:0000313" key="18">
    <source>
        <dbReference type="Proteomes" id="UP000677054"/>
    </source>
</evidence>
<keyword evidence="11" id="KW-1015">Disulfide bond</keyword>
<evidence type="ECO:0000256" key="1">
    <source>
        <dbReference type="ARBA" id="ARBA00004141"/>
    </source>
</evidence>
<dbReference type="InterPro" id="IPR001760">
    <property type="entry name" value="Opsin"/>
</dbReference>
<evidence type="ECO:0000256" key="4">
    <source>
        <dbReference type="ARBA" id="ARBA00022606"/>
    </source>
</evidence>
<dbReference type="EMBL" id="LR903205">
    <property type="protein sequence ID" value="CAD7251631.1"/>
    <property type="molecule type" value="Genomic_DNA"/>
</dbReference>
<evidence type="ECO:0000256" key="14">
    <source>
        <dbReference type="ARBA" id="ARBA00023305"/>
    </source>
</evidence>
<dbReference type="Pfam" id="PF00001">
    <property type="entry name" value="7tm_1"/>
    <property type="match status" value="1"/>
</dbReference>
<dbReference type="InterPro" id="IPR017452">
    <property type="entry name" value="GPCR_Rhodpsn_7TM"/>
</dbReference>
<organism evidence="17">
    <name type="scientific">Darwinula stevensoni</name>
    <dbReference type="NCBI Taxonomy" id="69355"/>
    <lineage>
        <taxon>Eukaryota</taxon>
        <taxon>Metazoa</taxon>
        <taxon>Ecdysozoa</taxon>
        <taxon>Arthropoda</taxon>
        <taxon>Crustacea</taxon>
        <taxon>Oligostraca</taxon>
        <taxon>Ostracoda</taxon>
        <taxon>Podocopa</taxon>
        <taxon>Podocopida</taxon>
        <taxon>Darwinulocopina</taxon>
        <taxon>Darwinuloidea</taxon>
        <taxon>Darwinulidae</taxon>
        <taxon>Darwinula</taxon>
    </lineage>
</organism>
<protein>
    <recommendedName>
        <fullName evidence="16">G-protein coupled receptors family 1 profile domain-containing protein</fullName>
    </recommendedName>
</protein>
<accession>A0A7R9ACM9</accession>
<feature type="transmembrane region" description="Helical" evidence="15">
    <location>
        <begin position="111"/>
        <end position="132"/>
    </location>
</feature>
<dbReference type="PRINTS" id="PR00237">
    <property type="entry name" value="GPCRRHODOPSN"/>
</dbReference>
<keyword evidence="13" id="KW-0807">Transducer</keyword>
<evidence type="ECO:0000256" key="9">
    <source>
        <dbReference type="ARBA" id="ARBA00023040"/>
    </source>
</evidence>
<feature type="transmembrane region" description="Helical" evidence="15">
    <location>
        <begin position="265"/>
        <end position="289"/>
    </location>
</feature>
<evidence type="ECO:0000256" key="3">
    <source>
        <dbReference type="ARBA" id="ARBA00022543"/>
    </source>
</evidence>
<keyword evidence="10 15" id="KW-0472">Membrane</keyword>
<dbReference type="SMART" id="SM01381">
    <property type="entry name" value="7TM_GPCR_Srsx"/>
    <property type="match status" value="1"/>
</dbReference>
<evidence type="ECO:0000256" key="11">
    <source>
        <dbReference type="ARBA" id="ARBA00023157"/>
    </source>
</evidence>
<keyword evidence="14" id="KW-0844">Vision</keyword>
<feature type="transmembrane region" description="Helical" evidence="15">
    <location>
        <begin position="153"/>
        <end position="175"/>
    </location>
</feature>
<keyword evidence="9" id="KW-0297">G-protein coupled receptor</keyword>
<reference evidence="17" key="1">
    <citation type="submission" date="2020-11" db="EMBL/GenBank/DDBJ databases">
        <authorList>
            <person name="Tran Van P."/>
        </authorList>
    </citation>
    <scope>NUCLEOTIDE SEQUENCE</scope>
</reference>
<evidence type="ECO:0000313" key="17">
    <source>
        <dbReference type="EMBL" id="CAD7251631.1"/>
    </source>
</evidence>
<dbReference type="EMBL" id="CAJPEV010003688">
    <property type="protein sequence ID" value="CAG0900326.1"/>
    <property type="molecule type" value="Genomic_DNA"/>
</dbReference>
<keyword evidence="6" id="KW-0681">Retinal protein</keyword>
<dbReference type="GO" id="GO:0007601">
    <property type="term" value="P:visual perception"/>
    <property type="evidence" value="ECO:0007669"/>
    <property type="project" value="UniProtKB-KW"/>
</dbReference>
<keyword evidence="3" id="KW-0600">Photoreceptor protein</keyword>
<proteinExistence type="inferred from homology"/>
<evidence type="ECO:0000256" key="12">
    <source>
        <dbReference type="ARBA" id="ARBA00023170"/>
    </source>
</evidence>
<dbReference type="PRINTS" id="PR00577">
    <property type="entry name" value="OPSINRH3RH4"/>
</dbReference>
<evidence type="ECO:0000256" key="5">
    <source>
        <dbReference type="ARBA" id="ARBA00022692"/>
    </source>
</evidence>
<keyword evidence="5 15" id="KW-0812">Transmembrane</keyword>
<keyword evidence="8" id="KW-0157">Chromophore</keyword>
<comment type="subcellular location">
    <subcellularLocation>
        <location evidence="1">Membrane</location>
        <topology evidence="1">Multi-pass membrane protein</topology>
    </subcellularLocation>
</comment>
<evidence type="ECO:0000256" key="15">
    <source>
        <dbReference type="SAM" id="Phobius"/>
    </source>
</evidence>
<keyword evidence="7 15" id="KW-1133">Transmembrane helix</keyword>